<dbReference type="Gene3D" id="3.40.605.10">
    <property type="entry name" value="Aldehyde Dehydrogenase, Chain A, domain 1"/>
    <property type="match status" value="1"/>
</dbReference>
<feature type="domain" description="Aldehyde dehydrogenase" evidence="6">
    <location>
        <begin position="14"/>
        <end position="468"/>
    </location>
</feature>
<comment type="caution">
    <text evidence="7">The sequence shown here is derived from an EMBL/GenBank/DDBJ whole genome shotgun (WGS) entry which is preliminary data.</text>
</comment>
<dbReference type="InterPro" id="IPR012394">
    <property type="entry name" value="Aldehyde_DH_NAD(P)"/>
</dbReference>
<dbReference type="SUPFAM" id="SSF53720">
    <property type="entry name" value="ALDH-like"/>
    <property type="match status" value="1"/>
</dbReference>
<dbReference type="CDD" id="cd07099">
    <property type="entry name" value="ALDH_DDALDH"/>
    <property type="match status" value="1"/>
</dbReference>
<dbReference type="Proteomes" id="UP000733379">
    <property type="component" value="Unassembled WGS sequence"/>
</dbReference>
<dbReference type="InterPro" id="IPR029510">
    <property type="entry name" value="Ald_DH_CS_GLU"/>
</dbReference>
<dbReference type="InterPro" id="IPR016162">
    <property type="entry name" value="Ald_DH_N"/>
</dbReference>
<dbReference type="PANTHER" id="PTHR11699">
    <property type="entry name" value="ALDEHYDE DEHYDROGENASE-RELATED"/>
    <property type="match status" value="1"/>
</dbReference>
<evidence type="ECO:0000256" key="2">
    <source>
        <dbReference type="ARBA" id="ARBA00023002"/>
    </source>
</evidence>
<dbReference type="EMBL" id="JAHKNI010000025">
    <property type="protein sequence ID" value="MBU3067753.1"/>
    <property type="molecule type" value="Genomic_DNA"/>
</dbReference>
<dbReference type="Gene3D" id="3.40.309.10">
    <property type="entry name" value="Aldehyde Dehydrogenase, Chain A, domain 2"/>
    <property type="match status" value="1"/>
</dbReference>
<keyword evidence="8" id="KW-1185">Reference proteome</keyword>
<dbReference type="PIRSF" id="PIRSF036492">
    <property type="entry name" value="ALDH"/>
    <property type="match status" value="1"/>
</dbReference>
<accession>A0ABS6BEV9</accession>
<evidence type="ECO:0000256" key="5">
    <source>
        <dbReference type="RuleBase" id="RU003345"/>
    </source>
</evidence>
<evidence type="ECO:0000313" key="8">
    <source>
        <dbReference type="Proteomes" id="UP000733379"/>
    </source>
</evidence>
<sequence>MSGSDTAQHPFGTGEIEVLSPIHGTVLAKVPNERPEAVAAIVRELREQQREWEAIGSAARAGWLRELRDWLLAQQDRIADVLQSESGKPRAEAEIELPFVAEAISYFARHATEFLADERIRPSGLLSAPKRMTRIHRPYPVVGVISPWNFPMLIPGADAVTALLAGAAVLLKPSEVTPLTALELQRGWREIGAPAVFAVVTGDGVTGSAVVENVDYVQFTGSTRTGQAIAHRCVDRMIPYSLELGGKDPAIVLADADLDRAVRGIAWGALLNSGQACVSIERVYVEAPIHDEFVARLVDQVAALRQGDDRVHHTVDLGAMATPAQRAIAQRHIDEALDAGARALTGGDDGYNGAFLAPTVLVDVDDTMSCMREETFGPTIPIVKVADADEAVRRANQSGYGLSASVWTRDRARGERIARALEVGAVNVDDVVANLFEMGLPHGGWKRSGSGARLGGAAGLRKYTRQQAITAPRVRPLPWEPLWYPYGPRKARVVRWLLAVAATVGSASMWRLPARTR</sequence>
<keyword evidence="2 3" id="KW-0560">Oxidoreductase</keyword>
<name>A0ABS6BEV9_9NOCA</name>
<proteinExistence type="inferred from homology"/>
<evidence type="ECO:0000256" key="4">
    <source>
        <dbReference type="PROSITE-ProRule" id="PRU10007"/>
    </source>
</evidence>
<dbReference type="PROSITE" id="PS00687">
    <property type="entry name" value="ALDEHYDE_DEHYDR_GLU"/>
    <property type="match status" value="1"/>
</dbReference>
<protein>
    <recommendedName>
        <fullName evidence="3">Aldehyde dehydrogenase</fullName>
    </recommendedName>
</protein>
<organism evidence="7 8">
    <name type="scientific">Nocardia albiluteola</name>
    <dbReference type="NCBI Taxonomy" id="2842303"/>
    <lineage>
        <taxon>Bacteria</taxon>
        <taxon>Bacillati</taxon>
        <taxon>Actinomycetota</taxon>
        <taxon>Actinomycetes</taxon>
        <taxon>Mycobacteriales</taxon>
        <taxon>Nocardiaceae</taxon>
        <taxon>Nocardia</taxon>
    </lineage>
</organism>
<reference evidence="7 8" key="1">
    <citation type="submission" date="2021-06" db="EMBL/GenBank/DDBJ databases">
        <title>Actinomycetes sequencing.</title>
        <authorList>
            <person name="Shan Q."/>
        </authorList>
    </citation>
    <scope>NUCLEOTIDE SEQUENCE [LARGE SCALE GENOMIC DNA]</scope>
    <source>
        <strain evidence="7 8">NEAU-G5</strain>
    </source>
</reference>
<evidence type="ECO:0000313" key="7">
    <source>
        <dbReference type="EMBL" id="MBU3067753.1"/>
    </source>
</evidence>
<evidence type="ECO:0000256" key="1">
    <source>
        <dbReference type="ARBA" id="ARBA00009986"/>
    </source>
</evidence>
<gene>
    <name evidence="7" type="ORF">KO481_40325</name>
</gene>
<dbReference type="InterPro" id="IPR016163">
    <property type="entry name" value="Ald_DH_C"/>
</dbReference>
<evidence type="ECO:0000259" key="6">
    <source>
        <dbReference type="Pfam" id="PF00171"/>
    </source>
</evidence>
<evidence type="ECO:0000256" key="3">
    <source>
        <dbReference type="PIRNR" id="PIRNR036492"/>
    </source>
</evidence>
<dbReference type="InterPro" id="IPR015590">
    <property type="entry name" value="Aldehyde_DH_dom"/>
</dbReference>
<comment type="similarity">
    <text evidence="1 3 5">Belongs to the aldehyde dehydrogenase family.</text>
</comment>
<dbReference type="Pfam" id="PF00171">
    <property type="entry name" value="Aldedh"/>
    <property type="match status" value="1"/>
</dbReference>
<dbReference type="RefSeq" id="WP_215923837.1">
    <property type="nucleotide sequence ID" value="NZ_JAHKNI010000025.1"/>
</dbReference>
<dbReference type="InterPro" id="IPR016161">
    <property type="entry name" value="Ald_DH/histidinol_DH"/>
</dbReference>
<feature type="active site" evidence="4">
    <location>
        <position position="243"/>
    </location>
</feature>